<sequence length="120" mass="13341">MEIAACKKDAELFKIMKGGNKPEENPTSLQNSAHGPYEDGSAMWTYLCERFEGTANEQTRTTTKSQLYAQLETAQCKQNDSVKCHLNYVCRLHTRLKTVGMTLDDAVFGGMLVSSLPTSE</sequence>
<dbReference type="OrthoDB" id="90747at2759"/>
<evidence type="ECO:0000313" key="5">
    <source>
        <dbReference type="Proteomes" id="UP000433483"/>
    </source>
</evidence>
<reference evidence="7 8" key="1">
    <citation type="submission" date="2018-09" db="EMBL/GenBank/DDBJ databases">
        <title>Genomic investigation of the strawberry pathogen Phytophthora fragariae indicates pathogenicity is determined by transcriptional variation in three key races.</title>
        <authorList>
            <person name="Adams T.M."/>
            <person name="Armitage A.D."/>
            <person name="Sobczyk M.K."/>
            <person name="Bates H.J."/>
            <person name="Dunwell J.M."/>
            <person name="Nellist C.F."/>
            <person name="Harrison R.J."/>
        </authorList>
    </citation>
    <scope>NUCLEOTIDE SEQUENCE [LARGE SCALE GENOMIC DNA]</scope>
    <source>
        <strain evidence="4 6">BC-1</strain>
        <strain evidence="2 8">BC-23</strain>
        <strain evidence="3 5">NOV-27</strain>
        <strain evidence="1 7">SCRP245</strain>
    </source>
</reference>
<dbReference type="Proteomes" id="UP000460718">
    <property type="component" value="Unassembled WGS sequence"/>
</dbReference>
<accession>A0A6A3JSH8</accession>
<evidence type="ECO:0000313" key="7">
    <source>
        <dbReference type="Proteomes" id="UP000460718"/>
    </source>
</evidence>
<dbReference type="Proteomes" id="UP000440367">
    <property type="component" value="Unassembled WGS sequence"/>
</dbReference>
<proteinExistence type="predicted"/>
<gene>
    <name evidence="4" type="ORF">PF002_g18604</name>
    <name evidence="2" type="ORF">PF004_g27028</name>
    <name evidence="3" type="ORF">PF005_g17352</name>
    <name evidence="1" type="ORF">PF011_g16481</name>
</gene>
<evidence type="ECO:0008006" key="9">
    <source>
        <dbReference type="Google" id="ProtNLM"/>
    </source>
</evidence>
<evidence type="ECO:0000313" key="6">
    <source>
        <dbReference type="Proteomes" id="UP000440367"/>
    </source>
</evidence>
<evidence type="ECO:0000313" key="1">
    <source>
        <dbReference type="EMBL" id="KAE8995084.1"/>
    </source>
</evidence>
<name>A0A6A3JSH8_9STRA</name>
<dbReference type="Proteomes" id="UP000476176">
    <property type="component" value="Unassembled WGS sequence"/>
</dbReference>
<dbReference type="EMBL" id="QXFW01001181">
    <property type="protein sequence ID" value="KAE8995084.1"/>
    <property type="molecule type" value="Genomic_DNA"/>
</dbReference>
<dbReference type="Pfam" id="PF14223">
    <property type="entry name" value="Retrotran_gag_2"/>
    <property type="match status" value="1"/>
</dbReference>
<evidence type="ECO:0000313" key="3">
    <source>
        <dbReference type="EMBL" id="KAE9195273.1"/>
    </source>
</evidence>
<dbReference type="EMBL" id="QXGB01001190">
    <property type="protein sequence ID" value="KAE9195273.1"/>
    <property type="molecule type" value="Genomic_DNA"/>
</dbReference>
<evidence type="ECO:0000313" key="2">
    <source>
        <dbReference type="EMBL" id="KAE9173257.1"/>
    </source>
</evidence>
<comment type="caution">
    <text evidence="1">The sequence shown here is derived from an EMBL/GenBank/DDBJ whole genome shotgun (WGS) entry which is preliminary data.</text>
</comment>
<dbReference type="EMBL" id="QXGC01003767">
    <property type="protein sequence ID" value="KAE9173257.1"/>
    <property type="molecule type" value="Genomic_DNA"/>
</dbReference>
<evidence type="ECO:0000313" key="4">
    <source>
        <dbReference type="EMBL" id="KAE9211208.1"/>
    </source>
</evidence>
<evidence type="ECO:0000313" key="8">
    <source>
        <dbReference type="Proteomes" id="UP000476176"/>
    </source>
</evidence>
<keyword evidence="5" id="KW-1185">Reference proteome</keyword>
<protein>
    <recommendedName>
        <fullName evidence="9">Retrotransposon gag domain-containing protein</fullName>
    </recommendedName>
</protein>
<dbReference type="EMBL" id="QXGD01001232">
    <property type="protein sequence ID" value="KAE9211208.1"/>
    <property type="molecule type" value="Genomic_DNA"/>
</dbReference>
<dbReference type="Proteomes" id="UP000433483">
    <property type="component" value="Unassembled WGS sequence"/>
</dbReference>
<dbReference type="AlphaFoldDB" id="A0A6A3JSH8"/>
<organism evidence="1 7">
    <name type="scientific">Phytophthora fragariae</name>
    <dbReference type="NCBI Taxonomy" id="53985"/>
    <lineage>
        <taxon>Eukaryota</taxon>
        <taxon>Sar</taxon>
        <taxon>Stramenopiles</taxon>
        <taxon>Oomycota</taxon>
        <taxon>Peronosporomycetes</taxon>
        <taxon>Peronosporales</taxon>
        <taxon>Peronosporaceae</taxon>
        <taxon>Phytophthora</taxon>
    </lineage>
</organism>